<proteinExistence type="predicted"/>
<dbReference type="RefSeq" id="WP_033363459.1">
    <property type="nucleotide sequence ID" value="NZ_CP073767.1"/>
</dbReference>
<name>A0A9Q9MDN7_9ACTN</name>
<protein>
    <submittedName>
        <fullName evidence="2">STAS domain-containing protein</fullName>
    </submittedName>
</protein>
<dbReference type="KEGG" id="daur:Daura_03195"/>
<dbReference type="CDD" id="cd07043">
    <property type="entry name" value="STAS_anti-anti-sigma_factors"/>
    <property type="match status" value="1"/>
</dbReference>
<organism evidence="2 3">
    <name type="scientific">Dactylosporangium aurantiacum</name>
    <dbReference type="NCBI Taxonomy" id="35754"/>
    <lineage>
        <taxon>Bacteria</taxon>
        <taxon>Bacillati</taxon>
        <taxon>Actinomycetota</taxon>
        <taxon>Actinomycetes</taxon>
        <taxon>Micromonosporales</taxon>
        <taxon>Micromonosporaceae</taxon>
        <taxon>Dactylosporangium</taxon>
    </lineage>
</organism>
<gene>
    <name evidence="2" type="ORF">Daura_03195</name>
</gene>
<keyword evidence="3" id="KW-1185">Reference proteome</keyword>
<evidence type="ECO:0000313" key="2">
    <source>
        <dbReference type="EMBL" id="UWZ55283.1"/>
    </source>
</evidence>
<feature type="domain" description="STAS" evidence="1">
    <location>
        <begin position="13"/>
        <end position="108"/>
    </location>
</feature>
<dbReference type="Pfam" id="PF01740">
    <property type="entry name" value="STAS"/>
    <property type="match status" value="1"/>
</dbReference>
<accession>A0A9Q9MDN7</accession>
<dbReference type="Gene3D" id="3.30.750.24">
    <property type="entry name" value="STAS domain"/>
    <property type="match status" value="1"/>
</dbReference>
<dbReference type="EMBL" id="CP073767">
    <property type="protein sequence ID" value="UWZ55283.1"/>
    <property type="molecule type" value="Genomic_DNA"/>
</dbReference>
<evidence type="ECO:0000313" key="3">
    <source>
        <dbReference type="Proteomes" id="UP001058003"/>
    </source>
</evidence>
<dbReference type="SUPFAM" id="SSF52091">
    <property type="entry name" value="SpoIIaa-like"/>
    <property type="match status" value="1"/>
</dbReference>
<dbReference type="InterPro" id="IPR036513">
    <property type="entry name" value="STAS_dom_sf"/>
</dbReference>
<dbReference type="InterPro" id="IPR002645">
    <property type="entry name" value="STAS_dom"/>
</dbReference>
<reference evidence="2" key="1">
    <citation type="submission" date="2021-04" db="EMBL/GenBank/DDBJ databases">
        <title>Dactylosporangium aurantiacum NRRL B-8018 full assembly.</title>
        <authorList>
            <person name="Hartkoorn R.C."/>
            <person name="Beaudoing E."/>
            <person name="Hot D."/>
        </authorList>
    </citation>
    <scope>NUCLEOTIDE SEQUENCE</scope>
    <source>
        <strain evidence="2">NRRL B-8018</strain>
    </source>
</reference>
<evidence type="ECO:0000259" key="1">
    <source>
        <dbReference type="PROSITE" id="PS50801"/>
    </source>
</evidence>
<dbReference type="AlphaFoldDB" id="A0A9Q9MDN7"/>
<sequence>MDGLSARLEAPDPGTVIVRLDGELDLATRDQLVLAVRAVLPTFHPQTLELDLAGVSVLDSAGIGALVSCWKLAQDTGCALRLSNPRPLAYAQLRLTGLLDVFALAGTG</sequence>
<dbReference type="Proteomes" id="UP001058003">
    <property type="component" value="Chromosome"/>
</dbReference>
<dbReference type="PROSITE" id="PS50801">
    <property type="entry name" value="STAS"/>
    <property type="match status" value="1"/>
</dbReference>